<name>A0A0R3E6M7_9BRAD</name>
<dbReference type="AlphaFoldDB" id="A0A0R3E6M7"/>
<protein>
    <recommendedName>
        <fullName evidence="5">Surface antigen domain-containing protein</fullName>
    </recommendedName>
</protein>
<accession>A0A0R3E6M7</accession>
<keyword evidence="2" id="KW-0732">Signal</keyword>
<evidence type="ECO:0000256" key="1">
    <source>
        <dbReference type="SAM" id="MobiDB-lite"/>
    </source>
</evidence>
<evidence type="ECO:0000313" key="3">
    <source>
        <dbReference type="EMBL" id="KRQ17767.1"/>
    </source>
</evidence>
<evidence type="ECO:0000256" key="2">
    <source>
        <dbReference type="SAM" id="SignalP"/>
    </source>
</evidence>
<evidence type="ECO:0000313" key="4">
    <source>
        <dbReference type="Proteomes" id="UP000051936"/>
    </source>
</evidence>
<dbReference type="STRING" id="989370.AOQ71_00475"/>
<dbReference type="OrthoDB" id="4736977at2"/>
<evidence type="ECO:0008006" key="5">
    <source>
        <dbReference type="Google" id="ProtNLM"/>
    </source>
</evidence>
<keyword evidence="4" id="KW-1185">Reference proteome</keyword>
<feature type="region of interest" description="Disordered" evidence="1">
    <location>
        <begin position="46"/>
        <end position="70"/>
    </location>
</feature>
<dbReference type="RefSeq" id="WP_057740481.1">
    <property type="nucleotide sequence ID" value="NZ_LJYG01000002.1"/>
</dbReference>
<reference evidence="3 4" key="1">
    <citation type="submission" date="2015-09" db="EMBL/GenBank/DDBJ databases">
        <title>Draft Genome Sequence of Bradyrhizobium manausense Strain BR 3351T, a Novel Symbiotic Nitrogen-Fixing Alphaproteobacterium Isolated from Brazilian Amazon Rain Forest.</title>
        <authorList>
            <person name="De Araujo J.L."/>
            <person name="Zilli J.E."/>
        </authorList>
    </citation>
    <scope>NUCLEOTIDE SEQUENCE [LARGE SCALE GENOMIC DNA]</scope>
    <source>
        <strain evidence="3 4">BR3351</strain>
    </source>
</reference>
<organism evidence="3 4">
    <name type="scientific">Bradyrhizobium manausense</name>
    <dbReference type="NCBI Taxonomy" id="989370"/>
    <lineage>
        <taxon>Bacteria</taxon>
        <taxon>Pseudomonadati</taxon>
        <taxon>Pseudomonadota</taxon>
        <taxon>Alphaproteobacteria</taxon>
        <taxon>Hyphomicrobiales</taxon>
        <taxon>Nitrobacteraceae</taxon>
        <taxon>Bradyrhizobium</taxon>
    </lineage>
</organism>
<feature type="chain" id="PRO_5006436104" description="Surface antigen domain-containing protein" evidence="2">
    <location>
        <begin position="24"/>
        <end position="111"/>
    </location>
</feature>
<sequence length="111" mass="12231">MIAKPGVLLTVFALVLPSAWAQAPLNPQIEVENRAETAVKELEIKPSGTAEWGENKLGHGPLPPGKSTSIREFTETNCNYQMRAVFQDGRTEQQPVDVCHHSRIVLGAKRQ</sequence>
<comment type="caution">
    <text evidence="3">The sequence shown here is derived from an EMBL/GenBank/DDBJ whole genome shotgun (WGS) entry which is preliminary data.</text>
</comment>
<dbReference type="Proteomes" id="UP000051936">
    <property type="component" value="Unassembled WGS sequence"/>
</dbReference>
<proteinExistence type="predicted"/>
<dbReference type="EMBL" id="LJYG01000002">
    <property type="protein sequence ID" value="KRQ17767.1"/>
    <property type="molecule type" value="Genomic_DNA"/>
</dbReference>
<gene>
    <name evidence="3" type="ORF">AOQ71_00475</name>
</gene>
<feature type="signal peptide" evidence="2">
    <location>
        <begin position="1"/>
        <end position="23"/>
    </location>
</feature>